<dbReference type="EMBL" id="JAESWB010000168">
    <property type="protein sequence ID" value="MBL4952477.1"/>
    <property type="molecule type" value="Genomic_DNA"/>
</dbReference>
<keyword evidence="1" id="KW-0547">Nucleotide-binding</keyword>
<dbReference type="InterPro" id="IPR005158">
    <property type="entry name" value="BTAD"/>
</dbReference>
<dbReference type="InterPro" id="IPR027417">
    <property type="entry name" value="P-loop_NTPase"/>
</dbReference>
<feature type="domain" description="Orc1-like AAA ATPase" evidence="7">
    <location>
        <begin position="245"/>
        <end position="421"/>
    </location>
</feature>
<evidence type="ECO:0000313" key="9">
    <source>
        <dbReference type="Proteomes" id="UP000623967"/>
    </source>
</evidence>
<dbReference type="Proteomes" id="UP000623967">
    <property type="component" value="Unassembled WGS sequence"/>
</dbReference>
<dbReference type="Gene3D" id="1.25.40.10">
    <property type="entry name" value="Tetratricopeptide repeat domain"/>
    <property type="match status" value="2"/>
</dbReference>
<sequence length="1005" mass="119233">MEKIIVHFFGNYRTTVDNKRIIFPYGKAEALFYYLVVNKYASRDQLANLLWADMEDKIAKKNLRNALYTLKKLFKDIEVFSYNGLSAVCLNPDVIIESDYDEFIQNDHNVEVFKGEFLQGMTVKDAVEFERWMYKVRDECNFIYSERLWNQLTEHKQNKNYFQLENICRKIIELDEYDESGYIELMNCYKEQQKYSNAIVIYNDLSDLLLRELDIAPNDETQKVYNEILDLMNEREKVKISQKFFIGRDQEKRLLKNIYDSFIKNEPYHSILIRSAMGVGKTRLKEYFVTEITNKTVNIVEANCYKFEENYVLRPWKTILVNILKVVKAEKMTLPLSLLDVLGTFAPEFESYKKELLNRPTHDSEAHKLFEIEDVIVEVLKVVSSRKKLILVFEDIHWMDARSMRLLDSLLVNDEMNNCLFFLTTRNEMNSELEKFLVYINHYAKVKMIELNAFNEDEVKRFIDRALPQEKITRNLLEEIYHETEGNAFFLTEYIHAIMNHQSNDGLTPRMQDVLKFRFIDLNEIEKKLVEIASLFYDEVSISVLKEFIDLDELEIIEVAEGLVEKGFLKEITYQRDICYSFVHQKLREFQYMQIPTGKKRILHNRIGKLLECNLKNNLSDNNIYHKLIYHFERACNDIELLRYRIKSLSTFLNFIHERFPTINFDNESFSKLYIGEEHIEQNLTSLMALLEKVKDDFPLNEEIPIFEMNVLFLNGRFNIRRGYYERGLIEIEQVIKLAAKLKQYDFVLKGYEQKIIYAIQTCDTKVLGQVLAQAEPIMQQNSTEKYKNGIWLRYWGMYEFLKRNFKQAEEYFRESISIHTQDIETYEKYRLNIAACYRNIGVIRMEHGDYAGALHYFERAISICDEKNLWISLSLFKTNAGVACYYLKDYSQAKEHLQSALSIYNKLAYNLSQPIAEIYMCLLLLMEKDYQNALSYLMKAEEHAQILRNPQELISLLELKKSIVNAMETDKGLFNTFEKYLSDFDCATCEEKKRKLMEQPSLVS</sequence>
<evidence type="ECO:0000259" key="7">
    <source>
        <dbReference type="Pfam" id="PF13191"/>
    </source>
</evidence>
<dbReference type="Pfam" id="PF03704">
    <property type="entry name" value="BTAD"/>
    <property type="match status" value="1"/>
</dbReference>
<dbReference type="PROSITE" id="PS50005">
    <property type="entry name" value="TPR"/>
    <property type="match status" value="1"/>
</dbReference>
<proteinExistence type="predicted"/>
<dbReference type="InterPro" id="IPR011990">
    <property type="entry name" value="TPR-like_helical_dom_sf"/>
</dbReference>
<feature type="repeat" description="TPR" evidence="5">
    <location>
        <begin position="835"/>
        <end position="868"/>
    </location>
</feature>
<dbReference type="InterPro" id="IPR016032">
    <property type="entry name" value="Sig_transdc_resp-reg_C-effctor"/>
</dbReference>
<keyword evidence="2" id="KW-0067">ATP-binding</keyword>
<dbReference type="SUPFAM" id="SSF52540">
    <property type="entry name" value="P-loop containing nucleoside triphosphate hydrolases"/>
    <property type="match status" value="1"/>
</dbReference>
<gene>
    <name evidence="8" type="ORF">JK635_09670</name>
</gene>
<evidence type="ECO:0000256" key="2">
    <source>
        <dbReference type="ARBA" id="ARBA00022840"/>
    </source>
</evidence>
<evidence type="ECO:0000256" key="5">
    <source>
        <dbReference type="PROSITE-ProRule" id="PRU00339"/>
    </source>
</evidence>
<comment type="caution">
    <text evidence="8">The sequence shown here is derived from an EMBL/GenBank/DDBJ whole genome shotgun (WGS) entry which is preliminary data.</text>
</comment>
<keyword evidence="3" id="KW-0805">Transcription regulation</keyword>
<dbReference type="SMART" id="SM00028">
    <property type="entry name" value="TPR"/>
    <property type="match status" value="4"/>
</dbReference>
<dbReference type="InterPro" id="IPR041664">
    <property type="entry name" value="AAA_16"/>
</dbReference>
<protein>
    <submittedName>
        <fullName evidence="8">AAA family ATPase</fullName>
    </submittedName>
</protein>
<dbReference type="InterPro" id="IPR019734">
    <property type="entry name" value="TPR_rpt"/>
</dbReference>
<accession>A0ABS1TMH0</accession>
<dbReference type="PANTHER" id="PTHR16305:SF28">
    <property type="entry name" value="GUANYLATE CYCLASE DOMAIN-CONTAINING PROTEIN"/>
    <property type="match status" value="1"/>
</dbReference>
<dbReference type="RefSeq" id="WP_202653742.1">
    <property type="nucleotide sequence ID" value="NZ_JAESWB010000168.1"/>
</dbReference>
<name>A0ABS1TMH0_9BACI</name>
<reference evidence="8 9" key="1">
    <citation type="submission" date="2021-01" db="EMBL/GenBank/DDBJ databases">
        <title>Genome public.</title>
        <authorList>
            <person name="Liu C."/>
            <person name="Sun Q."/>
        </authorList>
    </citation>
    <scope>NUCLEOTIDE SEQUENCE [LARGE SCALE GENOMIC DNA]</scope>
    <source>
        <strain evidence="8 9">YIM B02564</strain>
    </source>
</reference>
<dbReference type="InterPro" id="IPR036388">
    <property type="entry name" value="WH-like_DNA-bd_sf"/>
</dbReference>
<evidence type="ECO:0000256" key="3">
    <source>
        <dbReference type="ARBA" id="ARBA00023015"/>
    </source>
</evidence>
<dbReference type="PANTHER" id="PTHR16305">
    <property type="entry name" value="TESTICULAR SOLUBLE ADENYLYL CYCLASE"/>
    <property type="match status" value="1"/>
</dbReference>
<feature type="domain" description="Bacterial transcriptional activator" evidence="6">
    <location>
        <begin position="168"/>
        <end position="229"/>
    </location>
</feature>
<evidence type="ECO:0000313" key="8">
    <source>
        <dbReference type="EMBL" id="MBL4952477.1"/>
    </source>
</evidence>
<evidence type="ECO:0000256" key="1">
    <source>
        <dbReference type="ARBA" id="ARBA00022741"/>
    </source>
</evidence>
<keyword evidence="4" id="KW-0804">Transcription</keyword>
<dbReference type="SUPFAM" id="SSF48452">
    <property type="entry name" value="TPR-like"/>
    <property type="match status" value="2"/>
</dbReference>
<evidence type="ECO:0000256" key="4">
    <source>
        <dbReference type="ARBA" id="ARBA00023163"/>
    </source>
</evidence>
<keyword evidence="5" id="KW-0802">TPR repeat</keyword>
<dbReference type="Pfam" id="PF13424">
    <property type="entry name" value="TPR_12"/>
    <property type="match status" value="1"/>
</dbReference>
<dbReference type="Gene3D" id="1.10.10.10">
    <property type="entry name" value="Winged helix-like DNA-binding domain superfamily/Winged helix DNA-binding domain"/>
    <property type="match status" value="1"/>
</dbReference>
<dbReference type="Pfam" id="PF13191">
    <property type="entry name" value="AAA_16"/>
    <property type="match status" value="1"/>
</dbReference>
<organism evidence="8 9">
    <name type="scientific">Neobacillus paridis</name>
    <dbReference type="NCBI Taxonomy" id="2803862"/>
    <lineage>
        <taxon>Bacteria</taxon>
        <taxon>Bacillati</taxon>
        <taxon>Bacillota</taxon>
        <taxon>Bacilli</taxon>
        <taxon>Bacillales</taxon>
        <taxon>Bacillaceae</taxon>
        <taxon>Neobacillus</taxon>
    </lineage>
</organism>
<dbReference type="SUPFAM" id="SSF46894">
    <property type="entry name" value="C-terminal effector domain of the bipartite response regulators"/>
    <property type="match status" value="1"/>
</dbReference>
<evidence type="ECO:0000259" key="6">
    <source>
        <dbReference type="Pfam" id="PF03704"/>
    </source>
</evidence>
<keyword evidence="9" id="KW-1185">Reference proteome</keyword>
<dbReference type="Gene3D" id="3.40.50.300">
    <property type="entry name" value="P-loop containing nucleotide triphosphate hydrolases"/>
    <property type="match status" value="1"/>
</dbReference>